<proteinExistence type="predicted"/>
<dbReference type="PATRIC" id="fig|523850.10.peg.1095"/>
<dbReference type="Proteomes" id="UP000002727">
    <property type="component" value="Chromosome"/>
</dbReference>
<dbReference type="SUPFAM" id="SSF48452">
    <property type="entry name" value="TPR-like"/>
    <property type="match status" value="2"/>
</dbReference>
<dbReference type="Gene3D" id="1.25.40.10">
    <property type="entry name" value="Tetratricopeptide repeat domain"/>
    <property type="match status" value="1"/>
</dbReference>
<dbReference type="eggNOG" id="arCOG02733">
    <property type="taxonomic scope" value="Archaea"/>
</dbReference>
<gene>
    <name evidence="1" type="ordered locus">TON_1087</name>
</gene>
<name>B6YWW2_THEON</name>
<dbReference type="KEGG" id="ton:TON_1087"/>
<dbReference type="EMBL" id="CP000855">
    <property type="protein sequence ID" value="ACJ16575.1"/>
    <property type="molecule type" value="Genomic_DNA"/>
</dbReference>
<dbReference type="STRING" id="523850.TON_1087"/>
<dbReference type="AlphaFoldDB" id="B6YWW2"/>
<accession>B6YWW2</accession>
<reference evidence="1 2" key="1">
    <citation type="journal article" date="2008" name="J. Bacteriol.">
        <title>The complete genome sequence of Thermococcus onnurineus NA1 reveals a mixed heterotrophic and carboxydotrophic metabolism.</title>
        <authorList>
            <person name="Lee H.S."/>
            <person name="Kang S.G."/>
            <person name="Bae S.S."/>
            <person name="Lim J.K."/>
            <person name="Cho Y."/>
            <person name="Kim Y.J."/>
            <person name="Jeon J.H."/>
            <person name="Cha S.S."/>
            <person name="Kwon K.K."/>
            <person name="Kim H.T."/>
            <person name="Park C.J."/>
            <person name="Lee H.W."/>
            <person name="Kim S.I."/>
            <person name="Chun J."/>
            <person name="Colwell R.R."/>
            <person name="Kim S.J."/>
            <person name="Lee J.H."/>
        </authorList>
    </citation>
    <scope>NUCLEOTIDE SEQUENCE [LARGE SCALE GENOMIC DNA]</scope>
    <source>
        <strain evidence="1 2">NA1</strain>
    </source>
</reference>
<evidence type="ECO:0000313" key="1">
    <source>
        <dbReference type="EMBL" id="ACJ16575.1"/>
    </source>
</evidence>
<dbReference type="HOGENOM" id="CLU_707166_0_0_2"/>
<protein>
    <submittedName>
        <fullName evidence="1">Uncharacterized protein</fullName>
    </submittedName>
</protein>
<dbReference type="GeneID" id="7018109"/>
<dbReference type="SMART" id="SM00028">
    <property type="entry name" value="TPR"/>
    <property type="match status" value="2"/>
</dbReference>
<sequence length="393" mass="45065">MAANMGLEGPEELEQLAFKRINEGKIKEGLKFVLRAAKGYEEEGKKGDAARLYKYLGYILLERTKLIEKSRPFLLKSAYLYIDLIEKEITRPGVNLDTLDDYCSNVLEVFLTLNDERNLMKYAEEFAAIYEDLGNSYRDNDDITMAIRAYESAYRYYKIIDSIESYKRIAEILITLYGQVAEEKLEKGDLKGAAEAFYRLASFIRSIFGYDIHFIEMMDTAAKNFEKASKLAYSNGDLDRTTSCLVKAQYAYLLARNFNRAKLIGINTVRMLYQIVSSHRANGNDDMAAEKLVEMAEALIGIGKIKEAMETYKSALETRSDMKFRANVRLAILKQFAASKGDEDLLEDIDTIEYYTNKKNYPKALELAEKVLLRKDELKEVANMLYEAEGIYH</sequence>
<dbReference type="RefSeq" id="WP_012572047.1">
    <property type="nucleotide sequence ID" value="NC_011529.1"/>
</dbReference>
<evidence type="ECO:0000313" key="2">
    <source>
        <dbReference type="Proteomes" id="UP000002727"/>
    </source>
</evidence>
<organism evidence="1 2">
    <name type="scientific">Thermococcus onnurineus (strain NA1)</name>
    <dbReference type="NCBI Taxonomy" id="523850"/>
    <lineage>
        <taxon>Archaea</taxon>
        <taxon>Methanobacteriati</taxon>
        <taxon>Methanobacteriota</taxon>
        <taxon>Thermococci</taxon>
        <taxon>Thermococcales</taxon>
        <taxon>Thermococcaceae</taxon>
        <taxon>Thermococcus</taxon>
    </lineage>
</organism>
<keyword evidence="2" id="KW-1185">Reference proteome</keyword>
<dbReference type="InterPro" id="IPR019734">
    <property type="entry name" value="TPR_rpt"/>
</dbReference>
<dbReference type="InterPro" id="IPR011990">
    <property type="entry name" value="TPR-like_helical_dom_sf"/>
</dbReference>